<dbReference type="AlphaFoldDB" id="A0A7M2H3P4"/>
<feature type="compositionally biased region" description="Basic residues" evidence="1">
    <location>
        <begin position="33"/>
        <end position="47"/>
    </location>
</feature>
<organism evidence="3 4">
    <name type="scientific">Cupriavidus basilensis</name>
    <dbReference type="NCBI Taxonomy" id="68895"/>
    <lineage>
        <taxon>Bacteria</taxon>
        <taxon>Pseudomonadati</taxon>
        <taxon>Pseudomonadota</taxon>
        <taxon>Betaproteobacteria</taxon>
        <taxon>Burkholderiales</taxon>
        <taxon>Burkholderiaceae</taxon>
        <taxon>Cupriavidus</taxon>
    </lineage>
</organism>
<evidence type="ECO:0000313" key="4">
    <source>
        <dbReference type="Proteomes" id="UP000397656"/>
    </source>
</evidence>
<dbReference type="InterPro" id="IPR005149">
    <property type="entry name" value="Tscrpt_reg_PadR_N"/>
</dbReference>
<dbReference type="Proteomes" id="UP000397656">
    <property type="component" value="Chromosome 2"/>
</dbReference>
<feature type="region of interest" description="Disordered" evidence="1">
    <location>
        <begin position="21"/>
        <end position="56"/>
    </location>
</feature>
<dbReference type="PANTHER" id="PTHR43252">
    <property type="entry name" value="TRANSCRIPTIONAL REGULATOR YQJI"/>
    <property type="match status" value="1"/>
</dbReference>
<dbReference type="InterPro" id="IPR036388">
    <property type="entry name" value="WH-like_DNA-bd_sf"/>
</dbReference>
<evidence type="ECO:0000256" key="1">
    <source>
        <dbReference type="SAM" id="MobiDB-lite"/>
    </source>
</evidence>
<accession>A0A7M2H3P4</accession>
<dbReference type="EMBL" id="CP062804">
    <property type="protein sequence ID" value="QOT78849.1"/>
    <property type="molecule type" value="Genomic_DNA"/>
</dbReference>
<evidence type="ECO:0000259" key="2">
    <source>
        <dbReference type="Pfam" id="PF03551"/>
    </source>
</evidence>
<dbReference type="RefSeq" id="WP_170301844.1">
    <property type="nucleotide sequence ID" value="NZ_CP062804.1"/>
</dbReference>
<dbReference type="InterPro" id="IPR036390">
    <property type="entry name" value="WH_DNA-bd_sf"/>
</dbReference>
<gene>
    <name evidence="3" type="ORF">F7R26_029075</name>
</gene>
<dbReference type="Pfam" id="PF03551">
    <property type="entry name" value="PadR"/>
    <property type="match status" value="1"/>
</dbReference>
<dbReference type="GeneID" id="98405009"/>
<dbReference type="PANTHER" id="PTHR43252:SF7">
    <property type="entry name" value="TRANSCRIPTIONAL REGULATOR YQJI"/>
    <property type="match status" value="1"/>
</dbReference>
<dbReference type="Gene3D" id="1.10.10.10">
    <property type="entry name" value="Winged helix-like DNA-binding domain superfamily/Winged helix DNA-binding domain"/>
    <property type="match status" value="1"/>
</dbReference>
<protein>
    <submittedName>
        <fullName evidence="3">PadR family transcriptional regulator</fullName>
    </submittedName>
</protein>
<reference evidence="3 4" key="1">
    <citation type="submission" date="2020-10" db="EMBL/GenBank/DDBJ databases">
        <title>Complete genome sequence of Cupriavidus basilensis CCUG 49340T.</title>
        <authorList>
            <person name="Salva-Serra F."/>
            <person name="Donoso R.A."/>
            <person name="Cho K.H."/>
            <person name="Yoo J.A."/>
            <person name="Lee K."/>
            <person name="Yoon S.-H."/>
            <person name="Perez-Pantoja D."/>
            <person name="Moore E.R.B."/>
        </authorList>
    </citation>
    <scope>NUCLEOTIDE SEQUENCE [LARGE SCALE GENOMIC DNA]</scope>
    <source>
        <strain evidence="4">CCUG 49340</strain>
    </source>
</reference>
<dbReference type="SUPFAM" id="SSF46785">
    <property type="entry name" value="Winged helix' DNA-binding domain"/>
    <property type="match status" value="1"/>
</dbReference>
<evidence type="ECO:0000313" key="3">
    <source>
        <dbReference type="EMBL" id="QOT78849.1"/>
    </source>
</evidence>
<name>A0A7M2H3P4_9BURK</name>
<feature type="domain" description="Transcription regulator PadR N-terminal" evidence="2">
    <location>
        <begin position="83"/>
        <end position="147"/>
    </location>
</feature>
<proteinExistence type="predicted"/>
<sequence length="250" mass="27085">MRHHPLLGRLSHHMLAHLSSHFSSHSSDSSHHGEHHGRHAIGRHHHGGGPGGFFGGGGDGFDGDGDSWRRGRKFSSDDLQLMLLSLLEEKPSHGYELIKALEARTNGFYKPSPGMVYPALTFLEELGYATVDTEGNKKRYQLAGPGLAHLDANRERLALMLNKLKHVARKMEWVRRALSGEAAEPGAAGVAADEREAAGGWLPEFVEARVALKRALLLRTDATPDEQRRIAAILARATAEINAGPGGQGA</sequence>